<keyword evidence="3" id="KW-1185">Reference proteome</keyword>
<dbReference type="STRING" id="655863.F0X994"/>
<gene>
    <name evidence="2" type="ORF">CMQ_3827</name>
</gene>
<dbReference type="Proteomes" id="UP000007796">
    <property type="component" value="Unassembled WGS sequence"/>
</dbReference>
<organism evidence="3">
    <name type="scientific">Grosmannia clavigera (strain kw1407 / UAMH 11150)</name>
    <name type="common">Blue stain fungus</name>
    <name type="synonym">Graphiocladiella clavigera</name>
    <dbReference type="NCBI Taxonomy" id="655863"/>
    <lineage>
        <taxon>Eukaryota</taxon>
        <taxon>Fungi</taxon>
        <taxon>Dikarya</taxon>
        <taxon>Ascomycota</taxon>
        <taxon>Pezizomycotina</taxon>
        <taxon>Sordariomycetes</taxon>
        <taxon>Sordariomycetidae</taxon>
        <taxon>Ophiostomatales</taxon>
        <taxon>Ophiostomataceae</taxon>
        <taxon>Leptographium</taxon>
    </lineage>
</organism>
<protein>
    <submittedName>
        <fullName evidence="2">C2h2 finger domain containing protein</fullName>
    </submittedName>
</protein>
<dbReference type="HOGENOM" id="CLU_502521_0_0_1"/>
<dbReference type="AlphaFoldDB" id="F0X994"/>
<accession>F0X994</accession>
<evidence type="ECO:0000256" key="1">
    <source>
        <dbReference type="SAM" id="MobiDB-lite"/>
    </source>
</evidence>
<evidence type="ECO:0000313" key="3">
    <source>
        <dbReference type="Proteomes" id="UP000007796"/>
    </source>
</evidence>
<dbReference type="OrthoDB" id="409136at2759"/>
<dbReference type="InParanoid" id="F0X994"/>
<reference evidence="2 3" key="1">
    <citation type="journal article" date="2011" name="Proc. Natl. Acad. Sci. U.S.A.">
        <title>Genome and transcriptome analyses of the mountain pine beetle-fungal symbiont Grosmannia clavigera, a lodgepole pine pathogen.</title>
        <authorList>
            <person name="DiGuistini S."/>
            <person name="Wang Y."/>
            <person name="Liao N.Y."/>
            <person name="Taylor G."/>
            <person name="Tanguay P."/>
            <person name="Feau N."/>
            <person name="Henrissat B."/>
            <person name="Chan S.K."/>
            <person name="Hesse-Orce U."/>
            <person name="Alamouti S.M."/>
            <person name="Tsui C.K.M."/>
            <person name="Docking R.T."/>
            <person name="Levasseur A."/>
            <person name="Haridas S."/>
            <person name="Robertson G."/>
            <person name="Birol I."/>
            <person name="Holt R.A."/>
            <person name="Marra M.A."/>
            <person name="Hamelin R.C."/>
            <person name="Hirst M."/>
            <person name="Jones S.J.M."/>
            <person name="Bohlmann J."/>
            <person name="Breuil C."/>
        </authorList>
    </citation>
    <scope>NUCLEOTIDE SEQUENCE [LARGE SCALE GENOMIC DNA]</scope>
    <source>
        <strain evidence="3">kw1407 / UAMH 11150</strain>
    </source>
</reference>
<feature type="region of interest" description="Disordered" evidence="1">
    <location>
        <begin position="491"/>
        <end position="542"/>
    </location>
</feature>
<dbReference type="EMBL" id="GL629735">
    <property type="protein sequence ID" value="EFX05758.1"/>
    <property type="molecule type" value="Genomic_DNA"/>
</dbReference>
<evidence type="ECO:0000313" key="2">
    <source>
        <dbReference type="EMBL" id="EFX05758.1"/>
    </source>
</evidence>
<dbReference type="GeneID" id="25976970"/>
<proteinExistence type="predicted"/>
<sequence>MMSGRNLIQPAYFDQPAEAVGSIGPGVLPAAPGAPTAVPMRKGAMCYDNYVHSTQNPGTGNSLQLDAGSAATALVSQTLFSGTADVGIMPAQQTAMASDEPQPIVARTSSGDIRGIVLPGAIYYRRAGYTFPQRRYAILLDDPIAETECGAEIFELGTAHVYGYVVHIGRYSRVQVVYAVAVADGFWDVSSRFDEETRNATLWYDRQPRALPLCLGTIARGEGARMGHSMAAEASSPAFIIQTPVMQEQSSFGYGSSNEPGFIMPAASSATGPSSAKPSLGSPIPTLASMEDSTAMARPGHKKDCQVQFVHYRGISVDGERPVGLLGKLDTESDGEQHCLPLLNDEMADQDTSINELLPDKKCPFQTCPYHKKGFARKHDLVRHVITHYDGQLYCGFCPDELAKSFGRPFLRVEPLKRHLAVVHHAAKFRKTQNTTETYLKLRLKEYGAVHGGHCNICSRQFSVAAKLYNHIEGCVVRLLLERARAGDIEPQESEELSGAQLGWSTNHQASRRAGAKTGTEGDKKQEIEEQNMVPGYDDSSL</sequence>
<dbReference type="RefSeq" id="XP_014175240.1">
    <property type="nucleotide sequence ID" value="XM_014319765.1"/>
</dbReference>
<name>F0X994_GROCL</name>